<evidence type="ECO:0000313" key="10">
    <source>
        <dbReference type="Proteomes" id="UP000184204"/>
    </source>
</evidence>
<dbReference type="EMBL" id="FQUA01000002">
    <property type="protein sequence ID" value="SHE38930.1"/>
    <property type="molecule type" value="Genomic_DNA"/>
</dbReference>
<sequence length="490" mass="57762">MTKEEIRAVYGVELSSIERFRSNDLVTPRRLEDGSLVYSEADGEMLQRLVLLDIIGVFEDDFVKLRSKEITLKLLLQRQMWRLEDGCLAKEICKDILEEEGELRSFDALKYLERLKAYEHEPEKILIYGQNYRNQVFRPWRRYFARGLDLSIYQMILDAILGFVFHVSLLNEGWVVRIVETIVAVVMMLLIEPLLLNRFGTTFGKWVFGLRVEKADGSPLSYKDGLRRTWGMIGKGQGYEIPIYNLVRLYKSYKLCKAKEVQPWDEDVSYTIKDTKWYRVISFILLNYLVVFIAFAMIRAQQLPPNRGDITIEQFAENYNYYCKYYDVNDRFYMDQNGQLVDKYPDRVVDKDMIHISTFGTDFAYDPTEELPRFNYSIENANLKEVSFVYGVENKDHWTDMEKTQQYLIAMAFGCTDKEVKLFFPNTLNVVLSKMKYVDNFNFTYGDTRYFCNVEKIGYIGNDYITPIEDGQKAYYKMNFAVTKDKEESD</sequence>
<reference evidence="9" key="2">
    <citation type="submission" date="2016-01" db="EMBL/GenBank/DDBJ databases">
        <authorList>
            <person name="Poehlein A."/>
            <person name="Schlien K."/>
            <person name="Gottschalk G."/>
            <person name="Buckel W."/>
            <person name="Daniel R."/>
        </authorList>
    </citation>
    <scope>NUCLEOTIDE SEQUENCE [LARGE SCALE GENOMIC DNA]</scope>
    <source>
        <strain evidence="9">X2</strain>
    </source>
</reference>
<name>A0A110A7J2_ANAPI</name>
<dbReference type="KEGG" id="cpro:CPRO_09590"/>
<reference evidence="10" key="3">
    <citation type="submission" date="2016-11" db="EMBL/GenBank/DDBJ databases">
        <authorList>
            <person name="Jaros S."/>
            <person name="Januszkiewicz K."/>
            <person name="Wedrychowicz H."/>
        </authorList>
    </citation>
    <scope>NUCLEOTIDE SEQUENCE [LARGE SCALE GENOMIC DNA]</scope>
    <source>
        <strain evidence="10">DSM 1682</strain>
    </source>
</reference>
<accession>A0A110A7J2</accession>
<evidence type="ECO:0000313" key="9">
    <source>
        <dbReference type="Proteomes" id="UP000068026"/>
    </source>
</evidence>
<dbReference type="InterPro" id="IPR010432">
    <property type="entry name" value="RDD"/>
</dbReference>
<evidence type="ECO:0000256" key="3">
    <source>
        <dbReference type="ARBA" id="ARBA00022989"/>
    </source>
</evidence>
<dbReference type="OrthoDB" id="9791488at2"/>
<feature type="transmembrane region" description="Helical" evidence="5">
    <location>
        <begin position="277"/>
        <end position="298"/>
    </location>
</feature>
<proteinExistence type="predicted"/>
<dbReference type="Pfam" id="PF06271">
    <property type="entry name" value="RDD"/>
    <property type="match status" value="1"/>
</dbReference>
<evidence type="ECO:0000313" key="8">
    <source>
        <dbReference type="EMBL" id="SHE38930.1"/>
    </source>
</evidence>
<feature type="domain" description="RDD" evidence="6">
    <location>
        <begin position="139"/>
        <end position="297"/>
    </location>
</feature>
<dbReference type="GO" id="GO:0016020">
    <property type="term" value="C:membrane"/>
    <property type="evidence" value="ECO:0007669"/>
    <property type="project" value="UniProtKB-SubCell"/>
</dbReference>
<evidence type="ECO:0000256" key="5">
    <source>
        <dbReference type="SAM" id="Phobius"/>
    </source>
</evidence>
<keyword evidence="4 5" id="KW-0472">Membrane</keyword>
<dbReference type="RefSeq" id="WP_066048429.1">
    <property type="nucleotide sequence ID" value="NZ_CP014223.1"/>
</dbReference>
<keyword evidence="2 5" id="KW-0812">Transmembrane</keyword>
<dbReference type="Proteomes" id="UP000184204">
    <property type="component" value="Unassembled WGS sequence"/>
</dbReference>
<comment type="subcellular location">
    <subcellularLocation>
        <location evidence="1">Membrane</location>
        <topology evidence="1">Multi-pass membrane protein</topology>
    </subcellularLocation>
</comment>
<keyword evidence="9" id="KW-1185">Reference proteome</keyword>
<organism evidence="8 10">
    <name type="scientific">Anaerotignum propionicum DSM 1682</name>
    <dbReference type="NCBI Taxonomy" id="991789"/>
    <lineage>
        <taxon>Bacteria</taxon>
        <taxon>Bacillati</taxon>
        <taxon>Bacillota</taxon>
        <taxon>Clostridia</taxon>
        <taxon>Lachnospirales</taxon>
        <taxon>Anaerotignaceae</taxon>
        <taxon>Anaerotignum</taxon>
    </lineage>
</organism>
<evidence type="ECO:0000256" key="1">
    <source>
        <dbReference type="ARBA" id="ARBA00004141"/>
    </source>
</evidence>
<feature type="transmembrane region" description="Helical" evidence="5">
    <location>
        <begin position="150"/>
        <end position="168"/>
    </location>
</feature>
<evidence type="ECO:0000256" key="4">
    <source>
        <dbReference type="ARBA" id="ARBA00023136"/>
    </source>
</evidence>
<dbReference type="EMBL" id="CP014223">
    <property type="protein sequence ID" value="AMJ40558.1"/>
    <property type="molecule type" value="Genomic_DNA"/>
</dbReference>
<protein>
    <submittedName>
        <fullName evidence="8">RDD family protein</fullName>
    </submittedName>
</protein>
<evidence type="ECO:0000256" key="2">
    <source>
        <dbReference type="ARBA" id="ARBA00022692"/>
    </source>
</evidence>
<evidence type="ECO:0000259" key="6">
    <source>
        <dbReference type="Pfam" id="PF06271"/>
    </source>
</evidence>
<keyword evidence="3 5" id="KW-1133">Transmembrane helix</keyword>
<reference evidence="7 9" key="1">
    <citation type="journal article" date="2016" name="Genome Announc.">
        <title>Complete Genome Sequence of the Amino Acid-Fermenting Clostridium propionicum X2 (DSM 1682).</title>
        <authorList>
            <person name="Poehlein A."/>
            <person name="Schlien K."/>
            <person name="Chowdhury N.P."/>
            <person name="Gottschalk G."/>
            <person name="Buckel W."/>
            <person name="Daniel R."/>
        </authorList>
    </citation>
    <scope>NUCLEOTIDE SEQUENCE [LARGE SCALE GENOMIC DNA]</scope>
    <source>
        <strain evidence="7 9">X2</strain>
    </source>
</reference>
<reference evidence="8" key="4">
    <citation type="submission" date="2016-11" db="EMBL/GenBank/DDBJ databases">
        <authorList>
            <person name="Varghese N."/>
            <person name="Submissions S."/>
        </authorList>
    </citation>
    <scope>NUCLEOTIDE SEQUENCE</scope>
    <source>
        <strain evidence="8">DSM 1682</strain>
    </source>
</reference>
<evidence type="ECO:0000313" key="7">
    <source>
        <dbReference type="EMBL" id="AMJ40558.1"/>
    </source>
</evidence>
<dbReference type="AlphaFoldDB" id="A0A110A7J2"/>
<feature type="transmembrane region" description="Helical" evidence="5">
    <location>
        <begin position="174"/>
        <end position="196"/>
    </location>
</feature>
<gene>
    <name evidence="7" type="ORF">CPRO_09590</name>
    <name evidence="8" type="ORF">SAMN02745151_00524</name>
</gene>
<dbReference type="Proteomes" id="UP000068026">
    <property type="component" value="Chromosome"/>
</dbReference>